<evidence type="ECO:0000256" key="1">
    <source>
        <dbReference type="SAM" id="MobiDB-lite"/>
    </source>
</evidence>
<feature type="compositionally biased region" description="Low complexity" evidence="1">
    <location>
        <begin position="181"/>
        <end position="198"/>
    </location>
</feature>
<feature type="compositionally biased region" description="Low complexity" evidence="1">
    <location>
        <begin position="42"/>
        <end position="59"/>
    </location>
</feature>
<evidence type="ECO:0000313" key="3">
    <source>
        <dbReference type="EMBL" id="KAF7729512.1"/>
    </source>
</evidence>
<dbReference type="Proteomes" id="UP000605846">
    <property type="component" value="Unassembled WGS sequence"/>
</dbReference>
<dbReference type="AlphaFoldDB" id="A0A8H7BWX9"/>
<gene>
    <name evidence="3" type="ORF">EC973_004186</name>
</gene>
<reference evidence="3" key="1">
    <citation type="submission" date="2020-01" db="EMBL/GenBank/DDBJ databases">
        <title>Genome Sequencing of Three Apophysomyces-Like Fungal Strains Confirms a Novel Fungal Genus in the Mucoromycota with divergent Burkholderia-like Endosymbiotic Bacteria.</title>
        <authorList>
            <person name="Stajich J.E."/>
            <person name="Macias A.M."/>
            <person name="Carter-House D."/>
            <person name="Lovett B."/>
            <person name="Kasson L.R."/>
            <person name="Berry K."/>
            <person name="Grigoriev I."/>
            <person name="Chang Y."/>
            <person name="Spatafora J."/>
            <person name="Kasson M.T."/>
        </authorList>
    </citation>
    <scope>NUCLEOTIDE SEQUENCE</scope>
    <source>
        <strain evidence="3">NRRL A-21654</strain>
    </source>
</reference>
<feature type="region of interest" description="Disordered" evidence="1">
    <location>
        <begin position="170"/>
        <end position="198"/>
    </location>
</feature>
<feature type="compositionally biased region" description="Basic and acidic residues" evidence="1">
    <location>
        <begin position="60"/>
        <end position="73"/>
    </location>
</feature>
<comment type="caution">
    <text evidence="3">The sequence shown here is derived from an EMBL/GenBank/DDBJ whole genome shotgun (WGS) entry which is preliminary data.</text>
</comment>
<dbReference type="EMBL" id="JABAYA010000024">
    <property type="protein sequence ID" value="KAF7729512.1"/>
    <property type="molecule type" value="Genomic_DNA"/>
</dbReference>
<evidence type="ECO:0000259" key="2">
    <source>
        <dbReference type="Pfam" id="PF13649"/>
    </source>
</evidence>
<dbReference type="InterPro" id="IPR029063">
    <property type="entry name" value="SAM-dependent_MTases_sf"/>
</dbReference>
<feature type="compositionally biased region" description="Polar residues" evidence="1">
    <location>
        <begin position="1"/>
        <end position="14"/>
    </location>
</feature>
<keyword evidence="4" id="KW-1185">Reference proteome</keyword>
<dbReference type="OrthoDB" id="2013972at2759"/>
<dbReference type="Pfam" id="PF13649">
    <property type="entry name" value="Methyltransf_25"/>
    <property type="match status" value="1"/>
</dbReference>
<dbReference type="CDD" id="cd02440">
    <property type="entry name" value="AdoMet_MTases"/>
    <property type="match status" value="1"/>
</dbReference>
<dbReference type="InterPro" id="IPR041698">
    <property type="entry name" value="Methyltransf_25"/>
</dbReference>
<dbReference type="Gene3D" id="3.40.50.150">
    <property type="entry name" value="Vaccinia Virus protein VP39"/>
    <property type="match status" value="1"/>
</dbReference>
<sequence length="489" mass="56518">MGNTFSYRNESANHLSGEKVHQRQKQQQEEQEEEEEVEVEAKGQQQQQQQHETQQQQQHETQHQHRHSSDDSKIMSPVSAEMSQSWPTQDIRKSRRVMDKVRKILKRPQSVHGPSSLVEALPPLCFSMEHEAEVHDFQMQTHFMIKHCFGDNFSSPVRDLLSRSTSVSWDSASTNRNSWPTSRASTATSDSTQSSSLRTTWVRRPVPSRVLDIACGSGTWVLEMATEFPDAQIHGIDLHPLFPTTIKPPNAVFTCGNILERLPYPDLYFDYIHMQLVYFCFSEADWATIIKSIKRVLKPGGYVEFREAEPLMRNPGPITQAFQEPLPAGMKALYNVDVFWCRHLCEYLKNLGEMSDIHHQVVSIGVGMCWTGEIADMVNHTIEMTFHLHKPKFMAIHHISSEEFNRKVKQILLEAGKYRSYYNYYMSWARKPLIDLDQSHLNEYDDTVHSTIPRDSKGLQSLSPVDDDEVEQHNENAYDIYKFAQGFEE</sequence>
<proteinExistence type="predicted"/>
<feature type="region of interest" description="Disordered" evidence="1">
    <location>
        <begin position="1"/>
        <end position="94"/>
    </location>
</feature>
<protein>
    <recommendedName>
        <fullName evidence="2">Methyltransferase domain-containing protein</fullName>
    </recommendedName>
</protein>
<feature type="domain" description="Methyltransferase" evidence="2">
    <location>
        <begin position="210"/>
        <end position="301"/>
    </location>
</feature>
<evidence type="ECO:0000313" key="4">
    <source>
        <dbReference type="Proteomes" id="UP000605846"/>
    </source>
</evidence>
<name>A0A8H7BWX9_9FUNG</name>
<feature type="compositionally biased region" description="Acidic residues" evidence="1">
    <location>
        <begin position="29"/>
        <end position="38"/>
    </location>
</feature>
<accession>A0A8H7BWX9</accession>
<dbReference type="PANTHER" id="PTHR43591">
    <property type="entry name" value="METHYLTRANSFERASE"/>
    <property type="match status" value="1"/>
</dbReference>
<organism evidence="3 4">
    <name type="scientific">Apophysomyces ossiformis</name>
    <dbReference type="NCBI Taxonomy" id="679940"/>
    <lineage>
        <taxon>Eukaryota</taxon>
        <taxon>Fungi</taxon>
        <taxon>Fungi incertae sedis</taxon>
        <taxon>Mucoromycota</taxon>
        <taxon>Mucoromycotina</taxon>
        <taxon>Mucoromycetes</taxon>
        <taxon>Mucorales</taxon>
        <taxon>Mucorineae</taxon>
        <taxon>Mucoraceae</taxon>
        <taxon>Apophysomyces</taxon>
    </lineage>
</organism>
<feature type="compositionally biased region" description="Polar residues" evidence="1">
    <location>
        <begin position="170"/>
        <end position="180"/>
    </location>
</feature>
<dbReference type="SUPFAM" id="SSF53335">
    <property type="entry name" value="S-adenosyl-L-methionine-dependent methyltransferases"/>
    <property type="match status" value="1"/>
</dbReference>
<dbReference type="PANTHER" id="PTHR43591:SF110">
    <property type="entry name" value="RHODANESE DOMAIN-CONTAINING PROTEIN"/>
    <property type="match status" value="1"/>
</dbReference>